<protein>
    <submittedName>
        <fullName evidence="1">Uncharacterized protein</fullName>
    </submittedName>
</protein>
<organism evidence="1">
    <name type="scientific">Collimonas fungivorans</name>
    <dbReference type="NCBI Taxonomy" id="158899"/>
    <lineage>
        <taxon>Bacteria</taxon>
        <taxon>Pseudomonadati</taxon>
        <taxon>Pseudomonadota</taxon>
        <taxon>Betaproteobacteria</taxon>
        <taxon>Burkholderiales</taxon>
        <taxon>Oxalobacteraceae</taxon>
        <taxon>Collimonas</taxon>
    </lineage>
</organism>
<gene>
    <name evidence="1" type="ORF">CFter6_2789</name>
</gene>
<name>A0A127PCJ7_9BURK</name>
<dbReference type="Proteomes" id="UP000072421">
    <property type="component" value="Chromosome"/>
</dbReference>
<proteinExistence type="predicted"/>
<sequence length="37" mass="4414">MRTDSNYDRCVGRLGYHGPVELFDIWLHWNLGFAFAR</sequence>
<evidence type="ECO:0000313" key="2">
    <source>
        <dbReference type="Proteomes" id="UP000072421"/>
    </source>
</evidence>
<dbReference type="AlphaFoldDB" id="A0A127PCJ7"/>
<dbReference type="EMBL" id="CP013232">
    <property type="protein sequence ID" value="AMO95457.1"/>
    <property type="molecule type" value="Genomic_DNA"/>
</dbReference>
<evidence type="ECO:0000313" key="1">
    <source>
        <dbReference type="EMBL" id="AMO95457.1"/>
    </source>
</evidence>
<accession>A0A127PCJ7</accession>
<reference evidence="1 2" key="1">
    <citation type="submission" date="2015-11" db="EMBL/GenBank/DDBJ databases">
        <title>Exploring the genomic traits of fungus-feeding bacterial genus Collimonas.</title>
        <authorList>
            <person name="Song C."/>
            <person name="Schmidt R."/>
            <person name="de Jager V."/>
            <person name="Krzyzanowska D."/>
            <person name="Jongedijk E."/>
            <person name="Cankar K."/>
            <person name="Beekwilder J."/>
            <person name="van Veen A."/>
            <person name="de Boer W."/>
            <person name="van Veen J.A."/>
            <person name="Garbeva P."/>
        </authorList>
    </citation>
    <scope>NUCLEOTIDE SEQUENCE [LARGE SCALE GENOMIC DNA]</scope>
    <source>
        <strain evidence="1 2">Ter6</strain>
    </source>
</reference>